<keyword evidence="2" id="KW-1185">Reference proteome</keyword>
<evidence type="ECO:0000313" key="2">
    <source>
        <dbReference type="Proteomes" id="UP000006729"/>
    </source>
</evidence>
<evidence type="ECO:0000313" key="1">
    <source>
        <dbReference type="EMBL" id="KAI9398362.1"/>
    </source>
</evidence>
<gene>
    <name evidence="1" type="ORF">POPTR_003G174850v4</name>
</gene>
<proteinExistence type="predicted"/>
<organism evidence="1 2">
    <name type="scientific">Populus trichocarpa</name>
    <name type="common">Western balsam poplar</name>
    <name type="synonym">Populus balsamifera subsp. trichocarpa</name>
    <dbReference type="NCBI Taxonomy" id="3694"/>
    <lineage>
        <taxon>Eukaryota</taxon>
        <taxon>Viridiplantae</taxon>
        <taxon>Streptophyta</taxon>
        <taxon>Embryophyta</taxon>
        <taxon>Tracheophyta</taxon>
        <taxon>Spermatophyta</taxon>
        <taxon>Magnoliopsida</taxon>
        <taxon>eudicotyledons</taxon>
        <taxon>Gunneridae</taxon>
        <taxon>Pentapetalae</taxon>
        <taxon>rosids</taxon>
        <taxon>fabids</taxon>
        <taxon>Malpighiales</taxon>
        <taxon>Salicaceae</taxon>
        <taxon>Saliceae</taxon>
        <taxon>Populus</taxon>
    </lineage>
</organism>
<dbReference type="EMBL" id="CM009292">
    <property type="protein sequence ID" value="KAI9398362.1"/>
    <property type="molecule type" value="Genomic_DNA"/>
</dbReference>
<name>A0ACC0T9Y4_POPTR</name>
<protein>
    <submittedName>
        <fullName evidence="1">Uncharacterized protein</fullName>
    </submittedName>
</protein>
<sequence length="78" mass="9204">MFKSCGFELLYLHERKGSVIVLHLRCYAVADKVSNLKTQRAKRREDESKRKEREKRGKGKKVERDRSCHVTTCDGNRH</sequence>
<comment type="caution">
    <text evidence="1">The sequence shown here is derived from an EMBL/GenBank/DDBJ whole genome shotgun (WGS) entry which is preliminary data.</text>
</comment>
<dbReference type="Proteomes" id="UP000006729">
    <property type="component" value="Chromosome 3"/>
</dbReference>
<accession>A0ACC0T9Y4</accession>
<reference evidence="1 2" key="1">
    <citation type="journal article" date="2006" name="Science">
        <title>The genome of black cottonwood, Populus trichocarpa (Torr. &amp; Gray).</title>
        <authorList>
            <person name="Tuskan G.A."/>
            <person name="Difazio S."/>
            <person name="Jansson S."/>
            <person name="Bohlmann J."/>
            <person name="Grigoriev I."/>
            <person name="Hellsten U."/>
            <person name="Putnam N."/>
            <person name="Ralph S."/>
            <person name="Rombauts S."/>
            <person name="Salamov A."/>
            <person name="Schein J."/>
            <person name="Sterck L."/>
            <person name="Aerts A."/>
            <person name="Bhalerao R.R."/>
            <person name="Bhalerao R.P."/>
            <person name="Blaudez D."/>
            <person name="Boerjan W."/>
            <person name="Brun A."/>
            <person name="Brunner A."/>
            <person name="Busov V."/>
            <person name="Campbell M."/>
            <person name="Carlson J."/>
            <person name="Chalot M."/>
            <person name="Chapman J."/>
            <person name="Chen G.L."/>
            <person name="Cooper D."/>
            <person name="Coutinho P.M."/>
            <person name="Couturier J."/>
            <person name="Covert S."/>
            <person name="Cronk Q."/>
            <person name="Cunningham R."/>
            <person name="Davis J."/>
            <person name="Degroeve S."/>
            <person name="Dejardin A."/>
            <person name="Depamphilis C."/>
            <person name="Detter J."/>
            <person name="Dirks B."/>
            <person name="Dubchak I."/>
            <person name="Duplessis S."/>
            <person name="Ehlting J."/>
            <person name="Ellis B."/>
            <person name="Gendler K."/>
            <person name="Goodstein D."/>
            <person name="Gribskov M."/>
            <person name="Grimwood J."/>
            <person name="Groover A."/>
            <person name="Gunter L."/>
            <person name="Hamberger B."/>
            <person name="Heinze B."/>
            <person name="Helariutta Y."/>
            <person name="Henrissat B."/>
            <person name="Holligan D."/>
            <person name="Holt R."/>
            <person name="Huang W."/>
            <person name="Islam-Faridi N."/>
            <person name="Jones S."/>
            <person name="Jones-Rhoades M."/>
            <person name="Jorgensen R."/>
            <person name="Joshi C."/>
            <person name="Kangasjarvi J."/>
            <person name="Karlsson J."/>
            <person name="Kelleher C."/>
            <person name="Kirkpatrick R."/>
            <person name="Kirst M."/>
            <person name="Kohler A."/>
            <person name="Kalluri U."/>
            <person name="Larimer F."/>
            <person name="Leebens-Mack J."/>
            <person name="Leple J.C."/>
            <person name="Locascio P."/>
            <person name="Lou Y."/>
            <person name="Lucas S."/>
            <person name="Martin F."/>
            <person name="Montanini B."/>
            <person name="Napoli C."/>
            <person name="Nelson D.R."/>
            <person name="Nelson C."/>
            <person name="Nieminen K."/>
            <person name="Nilsson O."/>
            <person name="Pereda V."/>
            <person name="Peter G."/>
            <person name="Philippe R."/>
            <person name="Pilate G."/>
            <person name="Poliakov A."/>
            <person name="Razumovskaya J."/>
            <person name="Richardson P."/>
            <person name="Rinaldi C."/>
            <person name="Ritland K."/>
            <person name="Rouze P."/>
            <person name="Ryaboy D."/>
            <person name="Schmutz J."/>
            <person name="Schrader J."/>
            <person name="Segerman B."/>
            <person name="Shin H."/>
            <person name="Siddiqui A."/>
            <person name="Sterky F."/>
            <person name="Terry A."/>
            <person name="Tsai C.J."/>
            <person name="Uberbacher E."/>
            <person name="Unneberg P."/>
            <person name="Vahala J."/>
            <person name="Wall K."/>
            <person name="Wessler S."/>
            <person name="Yang G."/>
            <person name="Yin T."/>
            <person name="Douglas C."/>
            <person name="Marra M."/>
            <person name="Sandberg G."/>
            <person name="Van de Peer Y."/>
            <person name="Rokhsar D."/>
        </authorList>
    </citation>
    <scope>NUCLEOTIDE SEQUENCE [LARGE SCALE GENOMIC DNA]</scope>
    <source>
        <strain evidence="2">cv. Nisqually</strain>
    </source>
</reference>